<evidence type="ECO:0000256" key="3">
    <source>
        <dbReference type="ARBA" id="ARBA00022519"/>
    </source>
</evidence>
<dbReference type="InterPro" id="IPR029052">
    <property type="entry name" value="Metallo-depent_PP-like"/>
</dbReference>
<protein>
    <recommendedName>
        <fullName evidence="10">UDP-2,3-diacylglucosamine hydrolase</fullName>
        <ecNumber evidence="10">3.6.1.54</ecNumber>
    </recommendedName>
    <alternativeName>
        <fullName evidence="10">UDP-2,3-diacylglucosamine diphosphatase</fullName>
    </alternativeName>
</protein>
<keyword evidence="5 10" id="KW-0479">Metal-binding</keyword>
<comment type="subcellular location">
    <subcellularLocation>
        <location evidence="10">Cell inner membrane</location>
        <topology evidence="10">Peripheral membrane protein</topology>
        <orientation evidence="10">Cytoplasmic side</orientation>
    </subcellularLocation>
</comment>
<gene>
    <name evidence="10" type="primary">lpxH</name>
    <name evidence="12" type="ORF">KDM90_02195</name>
</gene>
<evidence type="ECO:0000256" key="6">
    <source>
        <dbReference type="ARBA" id="ARBA00022801"/>
    </source>
</evidence>
<feature type="binding site" evidence="10">
    <location>
        <position position="91"/>
    </location>
    <ligand>
        <name>Mn(2+)</name>
        <dbReference type="ChEBI" id="CHEBI:29035"/>
        <label>2</label>
    </ligand>
</feature>
<evidence type="ECO:0000259" key="11">
    <source>
        <dbReference type="Pfam" id="PF00149"/>
    </source>
</evidence>
<dbReference type="Proteomes" id="UP000678545">
    <property type="component" value="Unassembled WGS sequence"/>
</dbReference>
<keyword evidence="7 10" id="KW-0443">Lipid metabolism</keyword>
<dbReference type="PANTHER" id="PTHR34990:SF1">
    <property type="entry name" value="UDP-2,3-DIACYLGLUCOSAMINE HYDROLASE"/>
    <property type="match status" value="1"/>
</dbReference>
<dbReference type="GO" id="GO:0030145">
    <property type="term" value="F:manganese ion binding"/>
    <property type="evidence" value="ECO:0007669"/>
    <property type="project" value="UniProtKB-UniRule"/>
</dbReference>
<keyword evidence="2 10" id="KW-0444">Lipid biosynthesis</keyword>
<feature type="binding site" evidence="10">
    <location>
        <position position="52"/>
    </location>
    <ligand>
        <name>Mn(2+)</name>
        <dbReference type="ChEBI" id="CHEBI:29035"/>
        <label>1</label>
    </ligand>
</feature>
<evidence type="ECO:0000313" key="13">
    <source>
        <dbReference type="Proteomes" id="UP000678545"/>
    </source>
</evidence>
<keyword evidence="6 10" id="KW-0378">Hydrolase</keyword>
<feature type="binding site" evidence="10">
    <location>
        <position position="207"/>
    </location>
    <ligand>
        <name>Mn(2+)</name>
        <dbReference type="ChEBI" id="CHEBI:29035"/>
        <label>2</label>
    </ligand>
</feature>
<organism evidence="12 13">
    <name type="scientific">Undibacterium fentianense</name>
    <dbReference type="NCBI Taxonomy" id="2828728"/>
    <lineage>
        <taxon>Bacteria</taxon>
        <taxon>Pseudomonadati</taxon>
        <taxon>Pseudomonadota</taxon>
        <taxon>Betaproteobacteria</taxon>
        <taxon>Burkholderiales</taxon>
        <taxon>Oxalobacteraceae</taxon>
        <taxon>Undibacterium</taxon>
    </lineage>
</organism>
<feature type="binding site" evidence="10">
    <location>
        <position position="172"/>
    </location>
    <ligand>
        <name>substrate</name>
    </ligand>
</feature>
<dbReference type="AlphaFoldDB" id="A0A941E0K3"/>
<feature type="binding site" evidence="10">
    <location>
        <position position="134"/>
    </location>
    <ligand>
        <name>substrate</name>
    </ligand>
</feature>
<comment type="cofactor">
    <cofactor evidence="10">
        <name>Mn(2+)</name>
        <dbReference type="ChEBI" id="CHEBI:29035"/>
    </cofactor>
    <text evidence="10">Binds 2 Mn(2+) ions per subunit in a binuclear metal center.</text>
</comment>
<dbReference type="GO" id="GO:0008758">
    <property type="term" value="F:UDP-2,3-diacylglucosamine hydrolase activity"/>
    <property type="evidence" value="ECO:0007669"/>
    <property type="project" value="UniProtKB-UniRule"/>
</dbReference>
<keyword evidence="8 10" id="KW-0472">Membrane</keyword>
<dbReference type="PANTHER" id="PTHR34990">
    <property type="entry name" value="UDP-2,3-DIACYLGLUCOSAMINE HYDROLASE-RELATED"/>
    <property type="match status" value="1"/>
</dbReference>
<feature type="binding site" evidence="10">
    <location>
        <position position="209"/>
    </location>
    <ligand>
        <name>Mn(2+)</name>
        <dbReference type="ChEBI" id="CHEBI:29035"/>
        <label>1</label>
    </ligand>
</feature>
<dbReference type="GO" id="GO:0005737">
    <property type="term" value="C:cytoplasm"/>
    <property type="evidence" value="ECO:0007669"/>
    <property type="project" value="InterPro"/>
</dbReference>
<dbReference type="InterPro" id="IPR043461">
    <property type="entry name" value="LpxH-like"/>
</dbReference>
<name>A0A941E0K3_9BURK</name>
<feature type="binding site" evidence="10">
    <location>
        <position position="207"/>
    </location>
    <ligand>
        <name>substrate</name>
    </ligand>
</feature>
<dbReference type="Pfam" id="PF00149">
    <property type="entry name" value="Metallophos"/>
    <property type="match status" value="1"/>
</dbReference>
<comment type="function">
    <text evidence="10">Hydrolyzes the pyrophosphate bond of UDP-2,3-diacylglucosamine to yield 2,3-diacylglucosamine 1-phosphate (lipid X) and UMP by catalyzing the attack of water at the alpha-P atom. Involved in the biosynthesis of lipid A, a phosphorylated glycolipid that anchors the lipopolysaccharide to the outer membrane of the cell.</text>
</comment>
<proteinExistence type="inferred from homology"/>
<dbReference type="NCBIfam" id="NF003743">
    <property type="entry name" value="PRK05340.1"/>
    <property type="match status" value="1"/>
</dbReference>
<evidence type="ECO:0000256" key="7">
    <source>
        <dbReference type="ARBA" id="ARBA00023098"/>
    </source>
</evidence>
<keyword evidence="1 10" id="KW-1003">Cell membrane</keyword>
<feature type="binding site" evidence="10">
    <location>
        <position position="179"/>
    </location>
    <ligand>
        <name>substrate</name>
    </ligand>
</feature>
<keyword evidence="3 10" id="KW-0997">Cell inner membrane</keyword>
<comment type="catalytic activity">
    <reaction evidence="10">
        <text>UDP-2-N,3-O-bis[(3R)-3-hydroxytetradecanoyl]-alpha-D-glucosamine + H2O = 2-N,3-O-bis[(3R)-3-hydroxytetradecanoyl]-alpha-D-glucosaminyl 1-phosphate + UMP + 2 H(+)</text>
        <dbReference type="Rhea" id="RHEA:25213"/>
        <dbReference type="ChEBI" id="CHEBI:15377"/>
        <dbReference type="ChEBI" id="CHEBI:15378"/>
        <dbReference type="ChEBI" id="CHEBI:57865"/>
        <dbReference type="ChEBI" id="CHEBI:57957"/>
        <dbReference type="ChEBI" id="CHEBI:78847"/>
        <dbReference type="EC" id="3.6.1.54"/>
    </reaction>
</comment>
<comment type="similarity">
    <text evidence="10">Belongs to the LpxH family.</text>
</comment>
<evidence type="ECO:0000256" key="8">
    <source>
        <dbReference type="ARBA" id="ARBA00023136"/>
    </source>
</evidence>
<evidence type="ECO:0000256" key="4">
    <source>
        <dbReference type="ARBA" id="ARBA00022556"/>
    </source>
</evidence>
<dbReference type="NCBIfam" id="TIGR01854">
    <property type="entry name" value="lipid_A_lpxH"/>
    <property type="match status" value="1"/>
</dbReference>
<feature type="binding site" evidence="10">
    <location>
        <position position="52"/>
    </location>
    <ligand>
        <name>Mn(2+)</name>
        <dbReference type="ChEBI" id="CHEBI:29035"/>
        <label>2</label>
    </ligand>
</feature>
<feature type="domain" description="Calcineurin-like phosphoesterase" evidence="11">
    <location>
        <begin position="13"/>
        <end position="210"/>
    </location>
</feature>
<evidence type="ECO:0000256" key="10">
    <source>
        <dbReference type="HAMAP-Rule" id="MF_00575"/>
    </source>
</evidence>
<dbReference type="GO" id="GO:0019897">
    <property type="term" value="C:extrinsic component of plasma membrane"/>
    <property type="evidence" value="ECO:0007669"/>
    <property type="project" value="UniProtKB-UniRule"/>
</dbReference>
<dbReference type="SUPFAM" id="SSF56300">
    <property type="entry name" value="Metallo-dependent phosphatases"/>
    <property type="match status" value="1"/>
</dbReference>
<dbReference type="HAMAP" id="MF_00575">
    <property type="entry name" value="LpxH"/>
    <property type="match status" value="1"/>
</dbReference>
<evidence type="ECO:0000256" key="5">
    <source>
        <dbReference type="ARBA" id="ARBA00022723"/>
    </source>
</evidence>
<feature type="binding site" evidence="10">
    <location>
        <position position="19"/>
    </location>
    <ligand>
        <name>Mn(2+)</name>
        <dbReference type="ChEBI" id="CHEBI:29035"/>
        <label>1</label>
    </ligand>
</feature>
<evidence type="ECO:0000256" key="2">
    <source>
        <dbReference type="ARBA" id="ARBA00022516"/>
    </source>
</evidence>
<feature type="binding site" evidence="10">
    <location>
        <begin position="91"/>
        <end position="92"/>
    </location>
    <ligand>
        <name>substrate</name>
    </ligand>
</feature>
<evidence type="ECO:0000313" key="12">
    <source>
        <dbReference type="EMBL" id="MBR7798822.1"/>
    </source>
</evidence>
<dbReference type="InterPro" id="IPR010138">
    <property type="entry name" value="UDP-diacylglucosamine_Hdrlase"/>
</dbReference>
<dbReference type="EC" id="3.6.1.54" evidence="10"/>
<dbReference type="CDD" id="cd07398">
    <property type="entry name" value="MPP_YbbF-LpxH"/>
    <property type="match status" value="1"/>
</dbReference>
<dbReference type="InterPro" id="IPR004843">
    <property type="entry name" value="Calcineurin-like_PHP"/>
</dbReference>
<keyword evidence="13" id="KW-1185">Reference proteome</keyword>
<dbReference type="GO" id="GO:0009245">
    <property type="term" value="P:lipid A biosynthetic process"/>
    <property type="evidence" value="ECO:0007669"/>
    <property type="project" value="UniProtKB-UniRule"/>
</dbReference>
<comment type="caution">
    <text evidence="12">The sequence shown here is derived from an EMBL/GenBank/DDBJ whole genome shotgun (WGS) entry which is preliminary data.</text>
</comment>
<accession>A0A941E0K3</accession>
<evidence type="ECO:0000256" key="1">
    <source>
        <dbReference type="ARBA" id="ARBA00022475"/>
    </source>
</evidence>
<dbReference type="Gene3D" id="3.60.21.10">
    <property type="match status" value="1"/>
</dbReference>
<reference evidence="12" key="1">
    <citation type="submission" date="2021-04" db="EMBL/GenBank/DDBJ databases">
        <title>novel species isolated from subtropical streams in China.</title>
        <authorList>
            <person name="Lu H."/>
        </authorList>
    </citation>
    <scope>NUCLEOTIDE SEQUENCE</scope>
    <source>
        <strain evidence="12">FT137W</strain>
    </source>
</reference>
<comment type="pathway">
    <text evidence="10">Glycolipid biosynthesis; lipid IV(A) biosynthesis; lipid IV(A) from (3R)-3-hydroxytetradecanoyl-[acyl-carrier-protein] and UDP-N-acetyl-alpha-D-glucosamine: step 4/6.</text>
</comment>
<feature type="binding site" evidence="10">
    <location>
        <position position="21"/>
    </location>
    <ligand>
        <name>Mn(2+)</name>
        <dbReference type="ChEBI" id="CHEBI:29035"/>
        <label>1</label>
    </ligand>
</feature>
<dbReference type="EMBL" id="JAGSPJ010000001">
    <property type="protein sequence ID" value="MBR7798822.1"/>
    <property type="molecule type" value="Genomic_DNA"/>
</dbReference>
<feature type="binding site" evidence="10">
    <location>
        <position position="176"/>
    </location>
    <ligand>
        <name>substrate</name>
    </ligand>
</feature>
<sequence length="262" mass="30253">MPNTFNERQSRFPALFVSDVHLSENLPRTTEFFLHFLKQKASQAQQLFLLGDLFEYWAGDDDGASPYHQIIIQALRKLSDNGVKLYWIAGNRDFLIGNHFAQEAGVHLLPDPTFITIEGRKLLLSHGDSLCTDDHDYMTFRSMVRETAWQNQFLTLPLTERKAIIDTMRSTSASAQNQKSMTIMDVNQNAVEQLLLNYPECTFIHGHTHRTAIHQHGNYERYVLPDWDYDQIGHQRGGWLELDSGGELRFRAPFARELQSIK</sequence>
<evidence type="ECO:0000256" key="9">
    <source>
        <dbReference type="ARBA" id="ARBA00023211"/>
    </source>
</evidence>
<feature type="binding site" evidence="10">
    <location>
        <position position="126"/>
    </location>
    <ligand>
        <name>Mn(2+)</name>
        <dbReference type="ChEBI" id="CHEBI:29035"/>
        <label>2</label>
    </ligand>
</feature>
<keyword evidence="9 10" id="KW-0464">Manganese</keyword>
<keyword evidence="4 10" id="KW-0441">Lipid A biosynthesis</keyword>